<keyword evidence="2" id="KW-0808">Transferase</keyword>
<dbReference type="AlphaFoldDB" id="D3P9C7"/>
<protein>
    <submittedName>
        <fullName evidence="2">Glycosyl transferase</fullName>
    </submittedName>
</protein>
<evidence type="ECO:0000313" key="2">
    <source>
        <dbReference type="EMBL" id="BAI81317.1"/>
    </source>
</evidence>
<dbReference type="SUPFAM" id="SSF53448">
    <property type="entry name" value="Nucleotide-diphospho-sugar transferases"/>
    <property type="match status" value="1"/>
</dbReference>
<dbReference type="KEGG" id="ddf:DEFDS_1863"/>
<dbReference type="Proteomes" id="UP000001520">
    <property type="component" value="Chromosome"/>
</dbReference>
<evidence type="ECO:0000313" key="3">
    <source>
        <dbReference type="Proteomes" id="UP000001520"/>
    </source>
</evidence>
<dbReference type="InterPro" id="IPR029044">
    <property type="entry name" value="Nucleotide-diphossugar_trans"/>
</dbReference>
<dbReference type="GO" id="GO:0016758">
    <property type="term" value="F:hexosyltransferase activity"/>
    <property type="evidence" value="ECO:0007669"/>
    <property type="project" value="UniProtKB-ARBA"/>
</dbReference>
<dbReference type="InterPro" id="IPR001173">
    <property type="entry name" value="Glyco_trans_2-like"/>
</dbReference>
<name>D3P9C7_DEFDS</name>
<dbReference type="HOGENOM" id="CLU_025996_0_0_0"/>
<dbReference type="Gene3D" id="3.90.550.10">
    <property type="entry name" value="Spore Coat Polysaccharide Biosynthesis Protein SpsA, Chain A"/>
    <property type="match status" value="1"/>
</dbReference>
<dbReference type="Pfam" id="PF00535">
    <property type="entry name" value="Glycos_transf_2"/>
    <property type="match status" value="1"/>
</dbReference>
<sequence length="265" mass="31680">MFNYVMISVIIPVKDRVNSLKDAIESVLWQTYKNFEIIVVDDGSEIDIKSKIYPYLDLIRFFRLEKNRGVSAARNFGITVSKGEYIAFLDSDDIWLPRKLEMQLEFMNNNGFAVSHTNEFWYKNGNFINQGYKHKKYGGYILTKILDHCRISPSSFVAKRNVFNKTGYFDEWMKIAEDYDLWLRVALFFEIGYLDYPLIVKRYFLDNHLSSSVKNIEFYRLLSLKKFFCKYHKYMDRHLQKEVVKFINHKYKIVANGVNKMIERF</sequence>
<dbReference type="PANTHER" id="PTHR22916:SF3">
    <property type="entry name" value="UDP-GLCNAC:BETAGAL BETA-1,3-N-ACETYLGLUCOSAMINYLTRANSFERASE-LIKE PROTEIN 1"/>
    <property type="match status" value="1"/>
</dbReference>
<proteinExistence type="predicted"/>
<dbReference type="PANTHER" id="PTHR22916">
    <property type="entry name" value="GLYCOSYLTRANSFERASE"/>
    <property type="match status" value="1"/>
</dbReference>
<reference evidence="2 3" key="1">
    <citation type="journal article" date="2010" name="DNA Res.">
        <title>Bacterial lifestyle in a deep-sea hydrothermal vent chimney revealed by the genome sequence of the thermophilic bacterium Deferribacter desulfuricans SSM1.</title>
        <authorList>
            <person name="Takaki Y."/>
            <person name="Shimamura S."/>
            <person name="Nakagawa S."/>
            <person name="Fukuhara Y."/>
            <person name="Horikawa H."/>
            <person name="Ankai A."/>
            <person name="Harada T."/>
            <person name="Hosoyama A."/>
            <person name="Oguchi A."/>
            <person name="Fukui S."/>
            <person name="Fujita N."/>
            <person name="Takami H."/>
            <person name="Takai K."/>
        </authorList>
    </citation>
    <scope>NUCLEOTIDE SEQUENCE [LARGE SCALE GENOMIC DNA]</scope>
    <source>
        <strain evidence="3">DSM 14783 / JCM 11476 / NBRC 101012 / SSM1</strain>
    </source>
</reference>
<evidence type="ECO:0000259" key="1">
    <source>
        <dbReference type="Pfam" id="PF00535"/>
    </source>
</evidence>
<dbReference type="eggNOG" id="COG1215">
    <property type="taxonomic scope" value="Bacteria"/>
</dbReference>
<dbReference type="CAZy" id="GT2">
    <property type="family name" value="Glycosyltransferase Family 2"/>
</dbReference>
<gene>
    <name evidence="2" type="ordered locus">DEFDS_1863</name>
</gene>
<dbReference type="EMBL" id="AP011529">
    <property type="protein sequence ID" value="BAI81317.1"/>
    <property type="molecule type" value="Genomic_DNA"/>
</dbReference>
<accession>D3P9C7</accession>
<organism evidence="2 3">
    <name type="scientific">Deferribacter desulfuricans (strain DSM 14783 / JCM 11476 / NBRC 101012 / SSM1)</name>
    <dbReference type="NCBI Taxonomy" id="639282"/>
    <lineage>
        <taxon>Bacteria</taxon>
        <taxon>Pseudomonadati</taxon>
        <taxon>Deferribacterota</taxon>
        <taxon>Deferribacteres</taxon>
        <taxon>Deferribacterales</taxon>
        <taxon>Deferribacteraceae</taxon>
        <taxon>Deferribacter</taxon>
    </lineage>
</organism>
<keyword evidence="3" id="KW-1185">Reference proteome</keyword>
<feature type="domain" description="Glycosyltransferase 2-like" evidence="1">
    <location>
        <begin position="8"/>
        <end position="134"/>
    </location>
</feature>
<dbReference type="STRING" id="639282.DEFDS_1863"/>